<organism evidence="2 3">
    <name type="scientific">Mycoplasma ovis str. Michigan</name>
    <dbReference type="NCBI Taxonomy" id="1415773"/>
    <lineage>
        <taxon>Bacteria</taxon>
        <taxon>Bacillati</taxon>
        <taxon>Mycoplasmatota</taxon>
        <taxon>Mollicutes</taxon>
        <taxon>Mycoplasmataceae</taxon>
        <taxon>Mycoplasma</taxon>
    </lineage>
</organism>
<keyword evidence="1" id="KW-0175">Coiled coil</keyword>
<evidence type="ECO:0000313" key="2">
    <source>
        <dbReference type="EMBL" id="AHC40382.1"/>
    </source>
</evidence>
<sequence>MKEQLKQIKEELEKLSESVASFSRNKLLEQAKFAGQKAINWGKRVALELTLASILSKKEFVNSSVQAIQKAIQESTNQLNKLVSDIHAKNKKLEELKNNIVLVKKYEGLFLNSLCNLHTVEKSECGKSSIK</sequence>
<evidence type="ECO:0000313" key="3">
    <source>
        <dbReference type="Proteomes" id="UP000018745"/>
    </source>
</evidence>
<dbReference type="Proteomes" id="UP000018745">
    <property type="component" value="Chromosome"/>
</dbReference>
<feature type="coiled-coil region" evidence="1">
    <location>
        <begin position="65"/>
        <end position="99"/>
    </location>
</feature>
<dbReference type="RefSeq" id="WP_024071395.1">
    <property type="nucleotide sequence ID" value="NC_023062.1"/>
</dbReference>
<gene>
    <name evidence="2" type="ORF">OVS_03140</name>
</gene>
<name>A0ABM5P1S9_9MOLU</name>
<keyword evidence="3" id="KW-1185">Reference proteome</keyword>
<protein>
    <submittedName>
        <fullName evidence="2">Uncharacterized protein</fullName>
    </submittedName>
</protein>
<proteinExistence type="predicted"/>
<accession>A0ABM5P1S9</accession>
<dbReference type="EMBL" id="CP006935">
    <property type="protein sequence ID" value="AHC40382.1"/>
    <property type="molecule type" value="Genomic_DNA"/>
</dbReference>
<evidence type="ECO:0000256" key="1">
    <source>
        <dbReference type="SAM" id="Coils"/>
    </source>
</evidence>
<reference evidence="2 3" key="1">
    <citation type="journal article" date="2014" name="Genome Announc.">
        <title>Complete Genome Sequence of Mycoplasma ovis Strain Michigan, a Hemoplasma of Sheep with Two Distinct 16S rRNA Genes.</title>
        <authorList>
            <person name="Deshuillers P.L."/>
            <person name="Santos A.P."/>
            <person name="do Nascimento N.C."/>
            <person name="Hampel J.A."/>
            <person name="Bergin I.L."/>
            <person name="Dyson M.C."/>
            <person name="Messick J.B."/>
        </authorList>
    </citation>
    <scope>NUCLEOTIDE SEQUENCE [LARGE SCALE GENOMIC DNA]</scope>
    <source>
        <strain evidence="2 3">Michigan</strain>
    </source>
</reference>